<gene>
    <name evidence="1" type="ORF">JMJ58_03925</name>
</gene>
<dbReference type="OrthoDB" id="166895at2157"/>
<dbReference type="KEGG" id="hsal:JMJ58_03925"/>
<dbReference type="GeneID" id="62874243"/>
<evidence type="ECO:0000313" key="1">
    <source>
        <dbReference type="EMBL" id="QRV16054.1"/>
    </source>
</evidence>
<dbReference type="Proteomes" id="UP000637819">
    <property type="component" value="Chromosome"/>
</dbReference>
<proteinExistence type="predicted"/>
<dbReference type="RefSeq" id="WP_012942206.1">
    <property type="nucleotide sequence ID" value="NZ_CP069188.1"/>
</dbReference>
<dbReference type="EMBL" id="CP069188">
    <property type="protein sequence ID" value="QRV16054.1"/>
    <property type="molecule type" value="Genomic_DNA"/>
</dbReference>
<organism evidence="1 2">
    <name type="scientific">Haloterrigena salifodinae</name>
    <dbReference type="NCBI Taxonomy" id="2675099"/>
    <lineage>
        <taxon>Archaea</taxon>
        <taxon>Methanobacteriati</taxon>
        <taxon>Methanobacteriota</taxon>
        <taxon>Stenosarchaea group</taxon>
        <taxon>Halobacteria</taxon>
        <taxon>Halobacteriales</taxon>
        <taxon>Natrialbaceae</taxon>
        <taxon>Haloterrigena</taxon>
    </lineage>
</organism>
<reference evidence="1 2" key="1">
    <citation type="submission" date="2021-01" db="EMBL/GenBank/DDBJ databases">
        <title>Genome Sequence and Methylation Pattern of Haloterrigena salifodinae BOL5-1, An Extremely Halophilic Archaeon from a Bolivian Salt Mine.</title>
        <authorList>
            <person name="DasSarma P."/>
            <person name="Anton B.P."/>
            <person name="DasSarma S.L."/>
            <person name="von Ehrenheim H.A.L."/>
            <person name="Martinez F.L."/>
            <person name="Guzman D."/>
            <person name="Roberts R.J."/>
            <person name="DasSarma S."/>
        </authorList>
    </citation>
    <scope>NUCLEOTIDE SEQUENCE [LARGE SCALE GENOMIC DNA]</scope>
    <source>
        <strain evidence="1 2">BOL5-1</strain>
    </source>
</reference>
<name>A0A8T8E2G8_9EURY</name>
<keyword evidence="2" id="KW-1185">Reference proteome</keyword>
<dbReference type="AlphaFoldDB" id="A0A8T8E2G8"/>
<evidence type="ECO:0000313" key="2">
    <source>
        <dbReference type="Proteomes" id="UP000637819"/>
    </source>
</evidence>
<protein>
    <submittedName>
        <fullName evidence="1">Uncharacterized protein</fullName>
    </submittedName>
</protein>
<accession>A0A8T8E2G8</accession>
<sequence>MSGKSGSDTEIEHHLREALQHLSEARDADDLRKTNAVALEEVENTVSTVLREYEQDE</sequence>